<dbReference type="Pfam" id="PF13091">
    <property type="entry name" value="PLDc_2"/>
    <property type="match status" value="2"/>
</dbReference>
<dbReference type="GO" id="GO:0032049">
    <property type="term" value="P:cardiolipin biosynthetic process"/>
    <property type="evidence" value="ECO:0007669"/>
    <property type="project" value="UniProtKB-ARBA"/>
</dbReference>
<feature type="domain" description="PLD phosphodiesterase" evidence="1">
    <location>
        <begin position="395"/>
        <end position="422"/>
    </location>
</feature>
<reference evidence="3" key="1">
    <citation type="journal article" date="2017" name="Proc. Natl. Acad. Sci. U.S.A.">
        <title>Simulation of Deepwater Horizon oil plume reveals substrate specialization within a complex community of hydrocarbon-degraders.</title>
        <authorList>
            <person name="Hu P."/>
            <person name="Dubinsky E.A."/>
            <person name="Probst A.J."/>
            <person name="Wang J."/>
            <person name="Sieber C.M.K."/>
            <person name="Tom L.M."/>
            <person name="Gardinali P."/>
            <person name="Banfield J.F."/>
            <person name="Atlas R.M."/>
            <person name="Andersen G.L."/>
        </authorList>
    </citation>
    <scope>NUCLEOTIDE SEQUENCE [LARGE SCALE GENOMIC DNA]</scope>
</reference>
<dbReference type="PANTHER" id="PTHR21248:SF12">
    <property type="entry name" value="CARDIOLIPIN SYNTHASE C"/>
    <property type="match status" value="1"/>
</dbReference>
<dbReference type="Proteomes" id="UP000196531">
    <property type="component" value="Unassembled WGS sequence"/>
</dbReference>
<proteinExistence type="predicted"/>
<dbReference type="CDD" id="cd09111">
    <property type="entry name" value="PLDc_ymdC_like_1"/>
    <property type="match status" value="1"/>
</dbReference>
<accession>A0A1Y5FD34</accession>
<dbReference type="AlphaFoldDB" id="A0A1Y5FD34"/>
<sequence length="493" mass="56902">MSKLIILLYLAVITYSVRAQDGGFHLTNGDFNRTINESHEIVILNDGYNALTNRLEMIERAQVSIDLETFIWHFDESGQILINAIIKKAKEGVKVRLLIDNFVGAADFTPFIAHELRKIGIEVRYYNPTPTYQVVETQWRNHKKSLTVDNSESVVGGRNIGDEYFDLSESYNFIDRDVWVKGPIVKSITESFSSIWTSRESVKILRPKMPSKKDLIYRRAARSSRVKFQLIADLREWKKKVAHAKNMIDIKNENKLLRAQLDSMSLFHAASQFYGTCNSVTFSSDRPISHETGKTGRILKNEVYRRLENVNESLLIESPYFILNKKTENILHDVMDRGVDTTLLTNYLYSTDAIYVAASFNNIIDNWVREGMNIYLYGGDNQTDYQTISKEVGTSRWGIHAKSAVFDDKSIMIGSFNFDPRSYNFSAELALFCNDNETIALELKEDIEQRMRDSIYIENEDMIDKTKFDRVGVVKRIVYYLLKVPSTMFDFLL</sequence>
<evidence type="ECO:0000313" key="2">
    <source>
        <dbReference type="EMBL" id="OUR99988.1"/>
    </source>
</evidence>
<dbReference type="Gene3D" id="3.30.870.10">
    <property type="entry name" value="Endonuclease Chain A"/>
    <property type="match status" value="2"/>
</dbReference>
<gene>
    <name evidence="2" type="ORF">A9Q84_02855</name>
</gene>
<dbReference type="GO" id="GO:0030572">
    <property type="term" value="F:phosphatidyltransferase activity"/>
    <property type="evidence" value="ECO:0007669"/>
    <property type="project" value="UniProtKB-ARBA"/>
</dbReference>
<evidence type="ECO:0000259" key="1">
    <source>
        <dbReference type="PROSITE" id="PS50035"/>
    </source>
</evidence>
<dbReference type="SMART" id="SM00155">
    <property type="entry name" value="PLDc"/>
    <property type="match status" value="2"/>
</dbReference>
<dbReference type="InterPro" id="IPR001736">
    <property type="entry name" value="PLipase_D/transphosphatidylase"/>
</dbReference>
<dbReference type="PROSITE" id="PS50035">
    <property type="entry name" value="PLD"/>
    <property type="match status" value="2"/>
</dbReference>
<organism evidence="2 3">
    <name type="scientific">Halobacteriovorax marinus</name>
    <dbReference type="NCBI Taxonomy" id="97084"/>
    <lineage>
        <taxon>Bacteria</taxon>
        <taxon>Pseudomonadati</taxon>
        <taxon>Bdellovibrionota</taxon>
        <taxon>Bacteriovoracia</taxon>
        <taxon>Bacteriovoracales</taxon>
        <taxon>Halobacteriovoraceae</taxon>
        <taxon>Halobacteriovorax</taxon>
    </lineage>
</organism>
<feature type="domain" description="PLD phosphodiesterase" evidence="1">
    <location>
        <begin position="137"/>
        <end position="164"/>
    </location>
</feature>
<dbReference type="InterPro" id="IPR025202">
    <property type="entry name" value="PLD-like_dom"/>
</dbReference>
<name>A0A1Y5FD34_9BACT</name>
<comment type="caution">
    <text evidence="2">The sequence shown here is derived from an EMBL/GenBank/DDBJ whole genome shotgun (WGS) entry which is preliminary data.</text>
</comment>
<protein>
    <recommendedName>
        <fullName evidence="1">PLD phosphodiesterase domain-containing protein</fullName>
    </recommendedName>
</protein>
<dbReference type="PANTHER" id="PTHR21248">
    <property type="entry name" value="CARDIOLIPIN SYNTHASE"/>
    <property type="match status" value="1"/>
</dbReference>
<dbReference type="SUPFAM" id="SSF56024">
    <property type="entry name" value="Phospholipase D/nuclease"/>
    <property type="match status" value="2"/>
</dbReference>
<dbReference type="EMBL" id="MAAO01000002">
    <property type="protein sequence ID" value="OUR99988.1"/>
    <property type="molecule type" value="Genomic_DNA"/>
</dbReference>
<evidence type="ECO:0000313" key="3">
    <source>
        <dbReference type="Proteomes" id="UP000196531"/>
    </source>
</evidence>